<accession>A0ACC1AZ94</accession>
<reference evidence="2" key="1">
    <citation type="journal article" date="2023" name="G3 (Bethesda)">
        <title>Genome assembly and association tests identify interacting loci associated with vigor, precocity, and sex in interspecific pistachio rootstocks.</title>
        <authorList>
            <person name="Palmer W."/>
            <person name="Jacygrad E."/>
            <person name="Sagayaradj S."/>
            <person name="Cavanaugh K."/>
            <person name="Han R."/>
            <person name="Bertier L."/>
            <person name="Beede B."/>
            <person name="Kafkas S."/>
            <person name="Golino D."/>
            <person name="Preece J."/>
            <person name="Michelmore R."/>
        </authorList>
    </citation>
    <scope>NUCLEOTIDE SEQUENCE [LARGE SCALE GENOMIC DNA]</scope>
</reference>
<dbReference type="Proteomes" id="UP001164250">
    <property type="component" value="Chromosome 7"/>
</dbReference>
<gene>
    <name evidence="1" type="ORF">Patl1_24887</name>
</gene>
<proteinExistence type="predicted"/>
<sequence length="303" mass="33653">MASLACNIPTFFVIVSILFSSINANSAQPPTRICPHFDCGNGITIRYPFWLQALQLEHCGYEGLNLSCHAQIPILNLSSDLYQVRSINYLENSLIVSHTELTETNNCPKIHHDFTLTLTNSYLFNFTSGNKLLRFFYNCTLYPPSLPDIACLQSGAKRSFVFTIGAIPEFDWHGYCESTVSVPVLEKALDDKELLVSSINKALPEGFKLTWRTPSGSCQFCEAFNSNGFCGYTNSSSTENFFCICPDGRHSISCPQDVFVSASFELNSVGSGAIVLAGLMIVATVFYFVQKKKNSLYKPVSRK</sequence>
<name>A0ACC1AZ94_9ROSI</name>
<organism evidence="1 2">
    <name type="scientific">Pistacia atlantica</name>
    <dbReference type="NCBI Taxonomy" id="434234"/>
    <lineage>
        <taxon>Eukaryota</taxon>
        <taxon>Viridiplantae</taxon>
        <taxon>Streptophyta</taxon>
        <taxon>Embryophyta</taxon>
        <taxon>Tracheophyta</taxon>
        <taxon>Spermatophyta</taxon>
        <taxon>Magnoliopsida</taxon>
        <taxon>eudicotyledons</taxon>
        <taxon>Gunneridae</taxon>
        <taxon>Pentapetalae</taxon>
        <taxon>rosids</taxon>
        <taxon>malvids</taxon>
        <taxon>Sapindales</taxon>
        <taxon>Anacardiaceae</taxon>
        <taxon>Pistacia</taxon>
    </lineage>
</organism>
<dbReference type="EMBL" id="CM047903">
    <property type="protein sequence ID" value="KAJ0091951.1"/>
    <property type="molecule type" value="Genomic_DNA"/>
</dbReference>
<keyword evidence="2" id="KW-1185">Reference proteome</keyword>
<evidence type="ECO:0000313" key="1">
    <source>
        <dbReference type="EMBL" id="KAJ0091951.1"/>
    </source>
</evidence>
<protein>
    <submittedName>
        <fullName evidence="1">Uncharacterized protein</fullName>
    </submittedName>
</protein>
<comment type="caution">
    <text evidence="1">The sequence shown here is derived from an EMBL/GenBank/DDBJ whole genome shotgun (WGS) entry which is preliminary data.</text>
</comment>
<evidence type="ECO:0000313" key="2">
    <source>
        <dbReference type="Proteomes" id="UP001164250"/>
    </source>
</evidence>